<feature type="compositionally biased region" description="Low complexity" evidence="1">
    <location>
        <begin position="1"/>
        <end position="18"/>
    </location>
</feature>
<name>A0A397IVU1_9GLOM</name>
<evidence type="ECO:0000256" key="1">
    <source>
        <dbReference type="SAM" id="MobiDB-lite"/>
    </source>
</evidence>
<evidence type="ECO:0000313" key="2">
    <source>
        <dbReference type="EMBL" id="RHZ76740.1"/>
    </source>
</evidence>
<protein>
    <submittedName>
        <fullName evidence="2">Uncharacterized protein</fullName>
    </submittedName>
</protein>
<dbReference type="Proteomes" id="UP000266861">
    <property type="component" value="Unassembled WGS sequence"/>
</dbReference>
<dbReference type="EMBL" id="PQFF01000182">
    <property type="protein sequence ID" value="RHZ76740.1"/>
    <property type="molecule type" value="Genomic_DNA"/>
</dbReference>
<gene>
    <name evidence="2" type="ORF">Glove_194g149</name>
</gene>
<evidence type="ECO:0000313" key="3">
    <source>
        <dbReference type="Proteomes" id="UP000266861"/>
    </source>
</evidence>
<reference evidence="2 3" key="1">
    <citation type="submission" date="2018-08" db="EMBL/GenBank/DDBJ databases">
        <title>Genome and evolution of the arbuscular mycorrhizal fungus Diversispora epigaea (formerly Glomus versiforme) and its bacterial endosymbionts.</title>
        <authorList>
            <person name="Sun X."/>
            <person name="Fei Z."/>
            <person name="Harrison M."/>
        </authorList>
    </citation>
    <scope>NUCLEOTIDE SEQUENCE [LARGE SCALE GENOMIC DNA]</scope>
    <source>
        <strain evidence="2 3">IT104</strain>
    </source>
</reference>
<proteinExistence type="predicted"/>
<feature type="region of interest" description="Disordered" evidence="1">
    <location>
        <begin position="1"/>
        <end position="29"/>
    </location>
</feature>
<sequence>MGPLATTTTTRTTTSTLSETHERLHQQQQEMSNTPLYLSLVIVSVKNKKTTDLRKCSATANTKRQTDNFFQVFLSCYSTDAALCDKVKETINVNSTFTDLNDETLLGYTRASQFILLTSDDKIKRFYPQALVKQFSLEVQPEYYDYDINAEFNSGNNQINYQKYQKYNYIIFMGQNWWFKTDNVTIESNQYDFYATVLHEFMHGLGILSSWSGDLETNEKKNITGLTHSDFDYYNYQFFGFYEYIFDRYVKFVKNNVKSTSTNYAYQLNMAEANGTSFNSYSEFVTAVKSSAQWKYAESALTSATTDASLHFTPAEDTNLNEDIELESGLNPGSSICHVSQKLNTTSDFLLTWSREPGITLEESIQIGGNYSSPIGPRILSILESMGYETDTHPNPINPIY</sequence>
<comment type="caution">
    <text evidence="2">The sequence shown here is derived from an EMBL/GenBank/DDBJ whole genome shotgun (WGS) entry which is preliminary data.</text>
</comment>
<dbReference type="OrthoDB" id="73465at2759"/>
<dbReference type="AlphaFoldDB" id="A0A397IVU1"/>
<accession>A0A397IVU1</accession>
<dbReference type="SUPFAM" id="SSF55486">
    <property type="entry name" value="Metalloproteases ('zincins'), catalytic domain"/>
    <property type="match status" value="1"/>
</dbReference>
<organism evidence="2 3">
    <name type="scientific">Diversispora epigaea</name>
    <dbReference type="NCBI Taxonomy" id="1348612"/>
    <lineage>
        <taxon>Eukaryota</taxon>
        <taxon>Fungi</taxon>
        <taxon>Fungi incertae sedis</taxon>
        <taxon>Mucoromycota</taxon>
        <taxon>Glomeromycotina</taxon>
        <taxon>Glomeromycetes</taxon>
        <taxon>Diversisporales</taxon>
        <taxon>Diversisporaceae</taxon>
        <taxon>Diversispora</taxon>
    </lineage>
</organism>
<keyword evidence="3" id="KW-1185">Reference proteome</keyword>